<protein>
    <recommendedName>
        <fullName evidence="1">Carbohydrate kinase PfkB domain-containing protein</fullName>
    </recommendedName>
</protein>
<dbReference type="Gene3D" id="3.40.1190.20">
    <property type="match status" value="1"/>
</dbReference>
<dbReference type="PANTHER" id="PTHR42774:SF3">
    <property type="entry name" value="KETOHEXOKINASE"/>
    <property type="match status" value="1"/>
</dbReference>
<organism evidence="2">
    <name type="scientific">marine metagenome</name>
    <dbReference type="NCBI Taxonomy" id="408172"/>
    <lineage>
        <taxon>unclassified sequences</taxon>
        <taxon>metagenomes</taxon>
        <taxon>ecological metagenomes</taxon>
    </lineage>
</organism>
<accession>A0A381WWB2</accession>
<dbReference type="InterPro" id="IPR011611">
    <property type="entry name" value="PfkB_dom"/>
</dbReference>
<feature type="domain" description="Carbohydrate kinase PfkB" evidence="1">
    <location>
        <begin position="50"/>
        <end position="230"/>
    </location>
</feature>
<dbReference type="EMBL" id="UINC01013050">
    <property type="protein sequence ID" value="SVA56622.1"/>
    <property type="molecule type" value="Genomic_DNA"/>
</dbReference>
<dbReference type="InterPro" id="IPR052562">
    <property type="entry name" value="Ketohexokinase-related"/>
</dbReference>
<name>A0A381WWB2_9ZZZZ</name>
<dbReference type="Pfam" id="PF00294">
    <property type="entry name" value="PfkB"/>
    <property type="match status" value="1"/>
</dbReference>
<reference evidence="2" key="1">
    <citation type="submission" date="2018-05" db="EMBL/GenBank/DDBJ databases">
        <authorList>
            <person name="Lanie J.A."/>
            <person name="Ng W.-L."/>
            <person name="Kazmierczak K.M."/>
            <person name="Andrzejewski T.M."/>
            <person name="Davidsen T.M."/>
            <person name="Wayne K.J."/>
            <person name="Tettelin H."/>
            <person name="Glass J.I."/>
            <person name="Rusch D."/>
            <person name="Podicherti R."/>
            <person name="Tsui H.-C.T."/>
            <person name="Winkler M.E."/>
        </authorList>
    </citation>
    <scope>NUCLEOTIDE SEQUENCE</scope>
</reference>
<gene>
    <name evidence="2" type="ORF">METZ01_LOCUS109476</name>
</gene>
<dbReference type="SUPFAM" id="SSF53613">
    <property type="entry name" value="Ribokinase-like"/>
    <property type="match status" value="1"/>
</dbReference>
<dbReference type="AlphaFoldDB" id="A0A381WWB2"/>
<evidence type="ECO:0000313" key="2">
    <source>
        <dbReference type="EMBL" id="SVA56622.1"/>
    </source>
</evidence>
<dbReference type="InterPro" id="IPR029056">
    <property type="entry name" value="Ribokinase-like"/>
</dbReference>
<feature type="non-terminal residue" evidence="2">
    <location>
        <position position="232"/>
    </location>
</feature>
<dbReference type="PANTHER" id="PTHR42774">
    <property type="entry name" value="PHOSPHOTRANSFERASE SYSTEM TRANSPORT PROTEIN"/>
    <property type="match status" value="1"/>
</dbReference>
<sequence length="232" mass="24611">MSLFGRSVYKQKAKIKLDARPSGTIQRVKLKVSPKASRAGHPDAVGFGVNTVDLVAQVDRHPEPDTKQPLRGFDELPGGETATAITACARLGFHVRYVGQFGDDSRGQRARAALELEGVDLSGCETVSAPQPISVVIVDRQGCRTVLSSHPGNVKFLRSMISREIVSTGRLLLVDAHGTIAAAEAATLARAAGVPTIVDVDESRPGLDALFQQVDVLITSETFPEAFAGVEG</sequence>
<proteinExistence type="predicted"/>
<evidence type="ECO:0000259" key="1">
    <source>
        <dbReference type="Pfam" id="PF00294"/>
    </source>
</evidence>